<organism evidence="1 2">
    <name type="scientific">Leucogyrophana mollusca</name>
    <dbReference type="NCBI Taxonomy" id="85980"/>
    <lineage>
        <taxon>Eukaryota</taxon>
        <taxon>Fungi</taxon>
        <taxon>Dikarya</taxon>
        <taxon>Basidiomycota</taxon>
        <taxon>Agaricomycotina</taxon>
        <taxon>Agaricomycetes</taxon>
        <taxon>Agaricomycetidae</taxon>
        <taxon>Boletales</taxon>
        <taxon>Boletales incertae sedis</taxon>
        <taxon>Leucogyrophana</taxon>
    </lineage>
</organism>
<protein>
    <submittedName>
        <fullName evidence="1">Uncharacterized protein</fullName>
    </submittedName>
</protein>
<keyword evidence="2" id="KW-1185">Reference proteome</keyword>
<dbReference type="EMBL" id="MU266787">
    <property type="protein sequence ID" value="KAH7918437.1"/>
    <property type="molecule type" value="Genomic_DNA"/>
</dbReference>
<comment type="caution">
    <text evidence="1">The sequence shown here is derived from an EMBL/GenBank/DDBJ whole genome shotgun (WGS) entry which is preliminary data.</text>
</comment>
<name>A0ACB8B166_9AGAM</name>
<proteinExistence type="predicted"/>
<sequence length="159" mass="18412">ADGLSRMYTTTDPVPGDSGEWTVSKDWEQARGIVHDLFTVDSVDLSIQALRKRFANEPLFHEVVDTIYNLDHDKSIREKRRARHRAKLFFINSGKLWRIPNDTSTRVHSRLECVTQAEAVELARAEHANRGHWGRDMIKLQLMDRIYSPRLDRSITTAI</sequence>
<evidence type="ECO:0000313" key="1">
    <source>
        <dbReference type="EMBL" id="KAH7918437.1"/>
    </source>
</evidence>
<reference evidence="1" key="1">
    <citation type="journal article" date="2021" name="New Phytol.">
        <title>Evolutionary innovations through gain and loss of genes in the ectomycorrhizal Boletales.</title>
        <authorList>
            <person name="Wu G."/>
            <person name="Miyauchi S."/>
            <person name="Morin E."/>
            <person name="Kuo A."/>
            <person name="Drula E."/>
            <person name="Varga T."/>
            <person name="Kohler A."/>
            <person name="Feng B."/>
            <person name="Cao Y."/>
            <person name="Lipzen A."/>
            <person name="Daum C."/>
            <person name="Hundley H."/>
            <person name="Pangilinan J."/>
            <person name="Johnson J."/>
            <person name="Barry K."/>
            <person name="LaButti K."/>
            <person name="Ng V."/>
            <person name="Ahrendt S."/>
            <person name="Min B."/>
            <person name="Choi I.G."/>
            <person name="Park H."/>
            <person name="Plett J.M."/>
            <person name="Magnuson J."/>
            <person name="Spatafora J.W."/>
            <person name="Nagy L.G."/>
            <person name="Henrissat B."/>
            <person name="Grigoriev I.V."/>
            <person name="Yang Z.L."/>
            <person name="Xu J."/>
            <person name="Martin F.M."/>
        </authorList>
    </citation>
    <scope>NUCLEOTIDE SEQUENCE</scope>
    <source>
        <strain evidence="1">KUC20120723A-06</strain>
    </source>
</reference>
<gene>
    <name evidence="1" type="ORF">BV22DRAFT_984950</name>
</gene>
<evidence type="ECO:0000313" key="2">
    <source>
        <dbReference type="Proteomes" id="UP000790709"/>
    </source>
</evidence>
<feature type="non-terminal residue" evidence="1">
    <location>
        <position position="1"/>
    </location>
</feature>
<dbReference type="Proteomes" id="UP000790709">
    <property type="component" value="Unassembled WGS sequence"/>
</dbReference>
<accession>A0ACB8B166</accession>
<feature type="non-terminal residue" evidence="1">
    <location>
        <position position="159"/>
    </location>
</feature>